<sequence length="105" mass="11538">MNTNGTNTTTTTITNHRHHHHQGNKEAQATLTCNSGNLKDALNFYNISTGTKSSAIHLVCPRHRHFPVWTINGAASGHVSTQQHPPYRTTITNCHIVATNDPETS</sequence>
<evidence type="ECO:0000313" key="3">
    <source>
        <dbReference type="Proteomes" id="UP000735302"/>
    </source>
</evidence>
<reference evidence="2 3" key="1">
    <citation type="journal article" date="2021" name="Elife">
        <title>Chloroplast acquisition without the gene transfer in kleptoplastic sea slugs, Plakobranchus ocellatus.</title>
        <authorList>
            <person name="Maeda T."/>
            <person name="Takahashi S."/>
            <person name="Yoshida T."/>
            <person name="Shimamura S."/>
            <person name="Takaki Y."/>
            <person name="Nagai Y."/>
            <person name="Toyoda A."/>
            <person name="Suzuki Y."/>
            <person name="Arimoto A."/>
            <person name="Ishii H."/>
            <person name="Satoh N."/>
            <person name="Nishiyama T."/>
            <person name="Hasebe M."/>
            <person name="Maruyama T."/>
            <person name="Minagawa J."/>
            <person name="Obokata J."/>
            <person name="Shigenobu S."/>
        </authorList>
    </citation>
    <scope>NUCLEOTIDE SEQUENCE [LARGE SCALE GENOMIC DNA]</scope>
</reference>
<dbReference type="EMBL" id="BLXT01006999">
    <property type="protein sequence ID" value="GFO35425.1"/>
    <property type="molecule type" value="Genomic_DNA"/>
</dbReference>
<dbReference type="Proteomes" id="UP000735302">
    <property type="component" value="Unassembled WGS sequence"/>
</dbReference>
<proteinExistence type="predicted"/>
<evidence type="ECO:0000256" key="1">
    <source>
        <dbReference type="SAM" id="MobiDB-lite"/>
    </source>
</evidence>
<name>A0AAV4CU97_9GAST</name>
<organism evidence="2 3">
    <name type="scientific">Plakobranchus ocellatus</name>
    <dbReference type="NCBI Taxonomy" id="259542"/>
    <lineage>
        <taxon>Eukaryota</taxon>
        <taxon>Metazoa</taxon>
        <taxon>Spiralia</taxon>
        <taxon>Lophotrochozoa</taxon>
        <taxon>Mollusca</taxon>
        <taxon>Gastropoda</taxon>
        <taxon>Heterobranchia</taxon>
        <taxon>Euthyneura</taxon>
        <taxon>Panpulmonata</taxon>
        <taxon>Sacoglossa</taxon>
        <taxon>Placobranchoidea</taxon>
        <taxon>Plakobranchidae</taxon>
        <taxon>Plakobranchus</taxon>
    </lineage>
</organism>
<protein>
    <submittedName>
        <fullName evidence="2">Uncharacterized protein</fullName>
    </submittedName>
</protein>
<keyword evidence="3" id="KW-1185">Reference proteome</keyword>
<gene>
    <name evidence="2" type="ORF">PoB_006193000</name>
</gene>
<accession>A0AAV4CU97</accession>
<feature type="region of interest" description="Disordered" evidence="1">
    <location>
        <begin position="1"/>
        <end position="27"/>
    </location>
</feature>
<evidence type="ECO:0000313" key="2">
    <source>
        <dbReference type="EMBL" id="GFO35425.1"/>
    </source>
</evidence>
<comment type="caution">
    <text evidence="2">The sequence shown here is derived from an EMBL/GenBank/DDBJ whole genome shotgun (WGS) entry which is preliminary data.</text>
</comment>
<feature type="compositionally biased region" description="Low complexity" evidence="1">
    <location>
        <begin position="1"/>
        <end position="14"/>
    </location>
</feature>
<dbReference type="AlphaFoldDB" id="A0AAV4CU97"/>